<dbReference type="EMBL" id="OW152841">
    <property type="protein sequence ID" value="CAH2062268.1"/>
    <property type="molecule type" value="Genomic_DNA"/>
</dbReference>
<feature type="domain" description="MADF" evidence="2">
    <location>
        <begin position="117"/>
        <end position="220"/>
    </location>
</feature>
<feature type="region of interest" description="Disordered" evidence="1">
    <location>
        <begin position="1"/>
        <end position="33"/>
    </location>
</feature>
<feature type="compositionally biased region" description="Acidic residues" evidence="1">
    <location>
        <begin position="222"/>
        <end position="232"/>
    </location>
</feature>
<dbReference type="PANTHER" id="PTHR12243">
    <property type="entry name" value="MADF DOMAIN TRANSCRIPTION FACTOR"/>
    <property type="match status" value="1"/>
</dbReference>
<feature type="compositionally biased region" description="Basic and acidic residues" evidence="1">
    <location>
        <begin position="162"/>
        <end position="190"/>
    </location>
</feature>
<dbReference type="Proteomes" id="UP000837857">
    <property type="component" value="Chromosome 29"/>
</dbReference>
<dbReference type="Pfam" id="PF10545">
    <property type="entry name" value="MADF_DNA_bdg"/>
    <property type="match status" value="1"/>
</dbReference>
<reference evidence="3" key="1">
    <citation type="submission" date="2022-03" db="EMBL/GenBank/DDBJ databases">
        <authorList>
            <person name="Martin H S."/>
        </authorList>
    </citation>
    <scope>NUCLEOTIDE SEQUENCE</scope>
</reference>
<feature type="compositionally biased region" description="Acidic residues" evidence="1">
    <location>
        <begin position="18"/>
        <end position="27"/>
    </location>
</feature>
<evidence type="ECO:0000313" key="3">
    <source>
        <dbReference type="EMBL" id="CAH2062268.1"/>
    </source>
</evidence>
<feature type="region of interest" description="Disordered" evidence="1">
    <location>
        <begin position="297"/>
        <end position="321"/>
    </location>
</feature>
<evidence type="ECO:0000259" key="2">
    <source>
        <dbReference type="PROSITE" id="PS51029"/>
    </source>
</evidence>
<keyword evidence="4" id="KW-1185">Reference proteome</keyword>
<feature type="non-terminal residue" evidence="3">
    <location>
        <position position="1"/>
    </location>
</feature>
<proteinExistence type="predicted"/>
<sequence>MAKNSSDKKKARFVAETEPYDDDLTQMEEERPTKRPCIEGNLQNYTEDNSMKVLFENDSQDWDDDNNNYQTCDISTNTKNLNLTESSTQTNTTVPILESSGAHAPYCTTEMKIDTERVIIEVHLRPVLWDKRNELYKNRDAREAAWRDILKELAPNYENLSEEERKEADKKIQQRWRTARDTYQKDKISEKNQPSGSGSKKKKKKYSYYDILTFLDSTTETAGEESLCEEMSEQSNLETPNESTQPDTSRQESSHPTSKQKQVKSKKQAPSEFEAQLLECLKSNQLELENQVTQIQYKRDSDGLPKYDNTQGASSIYAGFG</sequence>
<dbReference type="PANTHER" id="PTHR12243:SF67">
    <property type="entry name" value="COREPRESSOR OF PANGOLIN, ISOFORM A-RELATED"/>
    <property type="match status" value="1"/>
</dbReference>
<feature type="compositionally biased region" description="Polar residues" evidence="1">
    <location>
        <begin position="233"/>
        <end position="248"/>
    </location>
</feature>
<dbReference type="InterPro" id="IPR039353">
    <property type="entry name" value="TF_Adf1"/>
</dbReference>
<protein>
    <recommendedName>
        <fullName evidence="2">MADF domain-containing protein</fullName>
    </recommendedName>
</protein>
<organism evidence="3 4">
    <name type="scientific">Iphiclides podalirius</name>
    <name type="common">scarce swallowtail</name>
    <dbReference type="NCBI Taxonomy" id="110791"/>
    <lineage>
        <taxon>Eukaryota</taxon>
        <taxon>Metazoa</taxon>
        <taxon>Ecdysozoa</taxon>
        <taxon>Arthropoda</taxon>
        <taxon>Hexapoda</taxon>
        <taxon>Insecta</taxon>
        <taxon>Pterygota</taxon>
        <taxon>Neoptera</taxon>
        <taxon>Endopterygota</taxon>
        <taxon>Lepidoptera</taxon>
        <taxon>Glossata</taxon>
        <taxon>Ditrysia</taxon>
        <taxon>Papilionoidea</taxon>
        <taxon>Papilionidae</taxon>
        <taxon>Papilioninae</taxon>
        <taxon>Iphiclides</taxon>
    </lineage>
</organism>
<name>A0ABN8IRY6_9NEOP</name>
<accession>A0ABN8IRY6</accession>
<dbReference type="PROSITE" id="PS51029">
    <property type="entry name" value="MADF"/>
    <property type="match status" value="1"/>
</dbReference>
<dbReference type="InterPro" id="IPR006578">
    <property type="entry name" value="MADF-dom"/>
</dbReference>
<gene>
    <name evidence="3" type="ORF">IPOD504_LOCUS11829</name>
</gene>
<evidence type="ECO:0000313" key="4">
    <source>
        <dbReference type="Proteomes" id="UP000837857"/>
    </source>
</evidence>
<evidence type="ECO:0000256" key="1">
    <source>
        <dbReference type="SAM" id="MobiDB-lite"/>
    </source>
</evidence>
<feature type="region of interest" description="Disordered" evidence="1">
    <location>
        <begin position="160"/>
        <end position="202"/>
    </location>
</feature>
<feature type="region of interest" description="Disordered" evidence="1">
    <location>
        <begin position="222"/>
        <end position="270"/>
    </location>
</feature>
<dbReference type="SMART" id="SM00595">
    <property type="entry name" value="MADF"/>
    <property type="match status" value="1"/>
</dbReference>